<evidence type="ECO:0000256" key="1">
    <source>
        <dbReference type="SAM" id="MobiDB-lite"/>
    </source>
</evidence>
<feature type="region of interest" description="Disordered" evidence="1">
    <location>
        <begin position="114"/>
        <end position="135"/>
    </location>
</feature>
<evidence type="ECO:0000313" key="3">
    <source>
        <dbReference type="Proteomes" id="UP000304947"/>
    </source>
</evidence>
<dbReference type="AlphaFoldDB" id="A0A4T0A0F6"/>
<dbReference type="Proteomes" id="UP000304947">
    <property type="component" value="Unassembled WGS sequence"/>
</dbReference>
<feature type="region of interest" description="Disordered" evidence="1">
    <location>
        <begin position="171"/>
        <end position="230"/>
    </location>
</feature>
<evidence type="ECO:0000313" key="2">
    <source>
        <dbReference type="EMBL" id="TIA13341.1"/>
    </source>
</evidence>
<feature type="compositionally biased region" description="Low complexity" evidence="1">
    <location>
        <begin position="208"/>
        <end position="229"/>
    </location>
</feature>
<accession>A0A4T0A0F6</accession>
<comment type="caution">
    <text evidence="2">The sequence shown here is derived from an EMBL/GenBank/DDBJ whole genome shotgun (WGS) entry which is preliminary data.</text>
</comment>
<reference evidence="2 3" key="1">
    <citation type="submission" date="2018-10" db="EMBL/GenBank/DDBJ databases">
        <title>Fifty Aureobasidium pullulans genomes reveal a recombining polyextremotolerant generalist.</title>
        <authorList>
            <person name="Gostincar C."/>
            <person name="Turk M."/>
            <person name="Zajc J."/>
            <person name="Gunde-Cimerman N."/>
        </authorList>
    </citation>
    <scope>NUCLEOTIDE SEQUENCE [LARGE SCALE GENOMIC DNA]</scope>
    <source>
        <strain evidence="2 3">EXF-3380</strain>
    </source>
</reference>
<dbReference type="EMBL" id="QZBU01004235">
    <property type="protein sequence ID" value="TIA13341.1"/>
    <property type="molecule type" value="Genomic_DNA"/>
</dbReference>
<sequence>MHRCLMPLRSAVIGLSEVPDVDKHRNTSSVRLMQQIKLGPLELLSSINQKLFLRTRITARRAAAKQADIRQFFKTVNDTNNALSLFSDRHLRQRSILLLYREAGWNLHLRSASGTHGPGSRYEPGSPRNQFPGPGCQYRARYEAAVSVHTSPDVLLNGALVASAERMHRIREELLTPSRPRQPDFGRGSTSRRRRRDERSLSPLEDLVTPTRRSRAAPASGSARGSRSVRFGETPIENQLAALRRRIEELICASYPSASRIALEEPAAHLPQ</sequence>
<proteinExistence type="predicted"/>
<organism evidence="2 3">
    <name type="scientific">Aureobasidium pullulans</name>
    <name type="common">Black yeast</name>
    <name type="synonym">Pullularia pullulans</name>
    <dbReference type="NCBI Taxonomy" id="5580"/>
    <lineage>
        <taxon>Eukaryota</taxon>
        <taxon>Fungi</taxon>
        <taxon>Dikarya</taxon>
        <taxon>Ascomycota</taxon>
        <taxon>Pezizomycotina</taxon>
        <taxon>Dothideomycetes</taxon>
        <taxon>Dothideomycetidae</taxon>
        <taxon>Dothideales</taxon>
        <taxon>Saccotheciaceae</taxon>
        <taxon>Aureobasidium</taxon>
    </lineage>
</organism>
<protein>
    <submittedName>
        <fullName evidence="2">Uncharacterized protein</fullName>
    </submittedName>
</protein>
<name>A0A4T0A0F6_AURPU</name>
<gene>
    <name evidence="2" type="ORF">D6C83_08411</name>
</gene>